<dbReference type="RefSeq" id="WP_149780953.1">
    <property type="nucleotide sequence ID" value="NZ_FRCB01000016.1"/>
</dbReference>
<sequence>MKRTVLTLVLLTLVGPAWAQNHQPGAHFIENWDLDGDGAVSLEDIKTRREDVFLTFDADENGALDAEEYMLFDEARANDMKTIEGHGNGIGMRRALEGMTLAFNDSDGNGEVSRDEFLTHAGDWMAMLDRNGDGSVANADFGRQ</sequence>
<dbReference type="Gene3D" id="1.10.238.10">
    <property type="entry name" value="EF-hand"/>
    <property type="match status" value="1"/>
</dbReference>
<evidence type="ECO:0000313" key="3">
    <source>
        <dbReference type="EMBL" id="SHM77071.1"/>
    </source>
</evidence>
<evidence type="ECO:0000259" key="2">
    <source>
        <dbReference type="PROSITE" id="PS50222"/>
    </source>
</evidence>
<keyword evidence="4" id="KW-1185">Reference proteome</keyword>
<proteinExistence type="predicted"/>
<dbReference type="PROSITE" id="PS00018">
    <property type="entry name" value="EF_HAND_1"/>
    <property type="match status" value="3"/>
</dbReference>
<evidence type="ECO:0000256" key="1">
    <source>
        <dbReference type="SAM" id="SignalP"/>
    </source>
</evidence>
<dbReference type="SUPFAM" id="SSF47473">
    <property type="entry name" value="EF-hand"/>
    <property type="match status" value="1"/>
</dbReference>
<dbReference type="AlphaFoldDB" id="A0A1M7LHW4"/>
<dbReference type="InterPro" id="IPR018247">
    <property type="entry name" value="EF_Hand_1_Ca_BS"/>
</dbReference>
<dbReference type="EMBL" id="FRCB01000016">
    <property type="protein sequence ID" value="SHM77071.1"/>
    <property type="molecule type" value="Genomic_DNA"/>
</dbReference>
<feature type="signal peptide" evidence="1">
    <location>
        <begin position="1"/>
        <end position="19"/>
    </location>
</feature>
<dbReference type="InterPro" id="IPR011992">
    <property type="entry name" value="EF-hand-dom_pair"/>
</dbReference>
<dbReference type="Proteomes" id="UP000322545">
    <property type="component" value="Unassembled WGS sequence"/>
</dbReference>
<evidence type="ECO:0000313" key="4">
    <source>
        <dbReference type="Proteomes" id="UP000322545"/>
    </source>
</evidence>
<keyword evidence="1" id="KW-0732">Signal</keyword>
<name>A0A1M7LHW4_9RHOB</name>
<feature type="chain" id="PRO_5012636051" evidence="1">
    <location>
        <begin position="20"/>
        <end position="144"/>
    </location>
</feature>
<dbReference type="PROSITE" id="PS50222">
    <property type="entry name" value="EF_HAND_2"/>
    <property type="match status" value="1"/>
</dbReference>
<organism evidence="3 4">
    <name type="scientific">Roseovarius litoreus</name>
    <dbReference type="NCBI Taxonomy" id="1155722"/>
    <lineage>
        <taxon>Bacteria</taxon>
        <taxon>Pseudomonadati</taxon>
        <taxon>Pseudomonadota</taxon>
        <taxon>Alphaproteobacteria</taxon>
        <taxon>Rhodobacterales</taxon>
        <taxon>Roseobacteraceae</taxon>
        <taxon>Roseovarius</taxon>
    </lineage>
</organism>
<accession>A0A1M7LHW4</accession>
<feature type="domain" description="EF-hand" evidence="2">
    <location>
        <begin position="44"/>
        <end position="79"/>
    </location>
</feature>
<gene>
    <name evidence="3" type="ORF">SAMN05443432_1167</name>
</gene>
<reference evidence="3 4" key="1">
    <citation type="submission" date="2016-11" db="EMBL/GenBank/DDBJ databases">
        <authorList>
            <person name="Varghese N."/>
            <person name="Submissions S."/>
        </authorList>
    </citation>
    <scope>NUCLEOTIDE SEQUENCE [LARGE SCALE GENOMIC DNA]</scope>
    <source>
        <strain evidence="3 4">DSM 28249</strain>
    </source>
</reference>
<protein>
    <submittedName>
        <fullName evidence="3">EF hand</fullName>
    </submittedName>
</protein>
<dbReference type="InterPro" id="IPR002048">
    <property type="entry name" value="EF_hand_dom"/>
</dbReference>
<dbReference type="Pfam" id="PF13202">
    <property type="entry name" value="EF-hand_5"/>
    <property type="match status" value="1"/>
</dbReference>
<dbReference type="GO" id="GO:0005509">
    <property type="term" value="F:calcium ion binding"/>
    <property type="evidence" value="ECO:0007669"/>
    <property type="project" value="InterPro"/>
</dbReference>